<gene>
    <name evidence="2" type="primary">amrB</name>
    <name evidence="2" type="ORF">IFJ97_01520</name>
</gene>
<protein>
    <submittedName>
        <fullName evidence="2">AmmeMemoRadiSam system protein B</fullName>
    </submittedName>
</protein>
<dbReference type="AlphaFoldDB" id="A0A8J6Y4J2"/>
<evidence type="ECO:0000313" key="3">
    <source>
        <dbReference type="Proteomes" id="UP000598633"/>
    </source>
</evidence>
<sequence>MTRAAAFLFSLSIIVPTIPADCTEGQGPTRAEVEAMMGLPSDGDRVRGQMDTIGFVVEEAPAEDVVATAVRLEHESLAAQDQQLGMTDGQGFIGGICPHDDHLYASRVYVHLTERITAPRVLLIGVFHRAKSWELQDRIVFDKFDAWHGPWGKIDIDSVREKLVASLRPESFVVDNAMHCREHSLEAILPFLQRGHPDRTIVPILVPHMGWDRLAELTDELAGAIATIMQENGWRLGTDIAVVVSSDAVHYGPDFDHAPFGTDTGAYDRAVTRDLQLVDNHLSGRLDPARLHLFLETLVEPETLEYRIPWCGRFSIPFGLEVLRKLSIATEGETPYGSLLRSGTSLSESELPVSPA</sequence>
<dbReference type="PANTHER" id="PTHR11060">
    <property type="entry name" value="PROTEIN MEMO1"/>
    <property type="match status" value="1"/>
</dbReference>
<comment type="caution">
    <text evidence="2">The sequence shown here is derived from an EMBL/GenBank/DDBJ whole genome shotgun (WGS) entry which is preliminary data.</text>
</comment>
<accession>A0A8J6Y4J2</accession>
<evidence type="ECO:0000256" key="1">
    <source>
        <dbReference type="ARBA" id="ARBA00006315"/>
    </source>
</evidence>
<dbReference type="PANTHER" id="PTHR11060:SF0">
    <property type="entry name" value="PROTEIN MEMO1"/>
    <property type="match status" value="1"/>
</dbReference>
<comment type="similarity">
    <text evidence="1">Belongs to the MEMO1 family.</text>
</comment>
<dbReference type="Gene3D" id="3.40.830.10">
    <property type="entry name" value="LigB-like"/>
    <property type="match status" value="1"/>
</dbReference>
<evidence type="ECO:0000313" key="2">
    <source>
        <dbReference type="EMBL" id="MBD3870022.1"/>
    </source>
</evidence>
<proteinExistence type="inferred from homology"/>
<dbReference type="EMBL" id="JACXWA010000021">
    <property type="protein sequence ID" value="MBD3870022.1"/>
    <property type="molecule type" value="Genomic_DNA"/>
</dbReference>
<dbReference type="InterPro" id="IPR002737">
    <property type="entry name" value="MEMO1_fam"/>
</dbReference>
<reference evidence="2 3" key="1">
    <citation type="submission" date="2020-08" db="EMBL/GenBank/DDBJ databases">
        <title>Acidobacteriota in marine sediments use diverse sulfur dissimilation pathways.</title>
        <authorList>
            <person name="Wasmund K."/>
        </authorList>
    </citation>
    <scope>NUCLEOTIDE SEQUENCE [LARGE SCALE GENOMIC DNA]</scope>
    <source>
        <strain evidence="2">MAG AM3-A</strain>
    </source>
</reference>
<name>A0A8J6Y4J2_9BACT</name>
<organism evidence="2 3">
    <name type="scientific">Candidatus Sulfomarinibacter kjeldsenii</name>
    <dbReference type="NCBI Taxonomy" id="2885994"/>
    <lineage>
        <taxon>Bacteria</taxon>
        <taxon>Pseudomonadati</taxon>
        <taxon>Acidobacteriota</taxon>
        <taxon>Thermoanaerobaculia</taxon>
        <taxon>Thermoanaerobaculales</taxon>
        <taxon>Candidatus Sulfomarinibacteraceae</taxon>
        <taxon>Candidatus Sulfomarinibacter</taxon>
    </lineage>
</organism>
<dbReference type="Proteomes" id="UP000598633">
    <property type="component" value="Unassembled WGS sequence"/>
</dbReference>
<dbReference type="Pfam" id="PF01875">
    <property type="entry name" value="Memo"/>
    <property type="match status" value="1"/>
</dbReference>
<dbReference type="NCBIfam" id="TIGR04336">
    <property type="entry name" value="AmmeMemoSam_B"/>
    <property type="match status" value="1"/>
</dbReference>
<dbReference type="CDD" id="cd07361">
    <property type="entry name" value="MEMO_like"/>
    <property type="match status" value="1"/>
</dbReference>